<protein>
    <submittedName>
        <fullName evidence="1">Uncharacterized protein</fullName>
    </submittedName>
</protein>
<dbReference type="Proteomes" id="UP000281909">
    <property type="component" value="Chromosome"/>
</dbReference>
<dbReference type="EMBL" id="LR134318">
    <property type="protein sequence ID" value="VEF10858.1"/>
    <property type="molecule type" value="Genomic_DNA"/>
</dbReference>
<evidence type="ECO:0000313" key="1">
    <source>
        <dbReference type="EMBL" id="VEF10858.1"/>
    </source>
</evidence>
<name>A0A448DVU4_PSEFL</name>
<gene>
    <name evidence="1" type="ORF">NCTC9428_02472</name>
</gene>
<dbReference type="RefSeq" id="WP_126362919.1">
    <property type="nucleotide sequence ID" value="NZ_LR134318.1"/>
</dbReference>
<organism evidence="1 2">
    <name type="scientific">Pseudomonas fluorescens</name>
    <dbReference type="NCBI Taxonomy" id="294"/>
    <lineage>
        <taxon>Bacteria</taxon>
        <taxon>Pseudomonadati</taxon>
        <taxon>Pseudomonadota</taxon>
        <taxon>Gammaproteobacteria</taxon>
        <taxon>Pseudomonadales</taxon>
        <taxon>Pseudomonadaceae</taxon>
        <taxon>Pseudomonas</taxon>
    </lineage>
</organism>
<dbReference type="OrthoDB" id="6928930at2"/>
<accession>A0A448DVU4</accession>
<proteinExistence type="predicted"/>
<reference evidence="1 2" key="1">
    <citation type="submission" date="2018-12" db="EMBL/GenBank/DDBJ databases">
        <authorList>
            <consortium name="Pathogen Informatics"/>
        </authorList>
    </citation>
    <scope>NUCLEOTIDE SEQUENCE [LARGE SCALE GENOMIC DNA]</scope>
    <source>
        <strain evidence="1 2">NCTC9428</strain>
    </source>
</reference>
<sequence>MPYVYKGLATVTVMARYFGQAPLELTTLECPVRLHNAGPGRVHVELQHYLQGPKDANTLRVMLPHGMMVQGPILDGCNQPNGGWLLVDVAHYDLELAKPGSLVGWKWQ</sequence>
<dbReference type="AlphaFoldDB" id="A0A448DVU4"/>
<evidence type="ECO:0000313" key="2">
    <source>
        <dbReference type="Proteomes" id="UP000281909"/>
    </source>
</evidence>